<dbReference type="PANTHER" id="PTHR24189:SF50">
    <property type="entry name" value="ANKYRIN REPEAT AND SOCS BOX PROTEIN 2"/>
    <property type="match status" value="1"/>
</dbReference>
<dbReference type="InterPro" id="IPR050745">
    <property type="entry name" value="Multifunctional_regulatory"/>
</dbReference>
<dbReference type="PROSITE" id="PS50088">
    <property type="entry name" value="ANK_REPEAT"/>
    <property type="match status" value="2"/>
</dbReference>
<dbReference type="InterPro" id="IPR002523">
    <property type="entry name" value="MgTranspt_CorA/ZnTranspt_ZntB"/>
</dbReference>
<feature type="repeat" description="ANK" evidence="3">
    <location>
        <begin position="111"/>
        <end position="143"/>
    </location>
</feature>
<dbReference type="PROSITE" id="PS50297">
    <property type="entry name" value="ANK_REP_REGION"/>
    <property type="match status" value="2"/>
</dbReference>
<keyword evidence="7" id="KW-1185">Reference proteome</keyword>
<name>A0AAN6YJH5_9PEZI</name>
<dbReference type="Pfam" id="PF01544">
    <property type="entry name" value="CorA"/>
    <property type="match status" value="1"/>
</dbReference>
<dbReference type="EMBL" id="MU858051">
    <property type="protein sequence ID" value="KAK4218885.1"/>
    <property type="molecule type" value="Genomic_DNA"/>
</dbReference>
<dbReference type="Gene3D" id="1.20.58.340">
    <property type="entry name" value="Magnesium transport protein CorA, transmembrane region"/>
    <property type="match status" value="1"/>
</dbReference>
<feature type="region of interest" description="Disordered" evidence="4">
    <location>
        <begin position="1"/>
        <end position="38"/>
    </location>
</feature>
<gene>
    <name evidence="6" type="ORF">QBC37DRAFT_395472</name>
</gene>
<dbReference type="InterPro" id="IPR002110">
    <property type="entry name" value="Ankyrin_rpt"/>
</dbReference>
<keyword evidence="5" id="KW-0812">Transmembrane</keyword>
<feature type="transmembrane region" description="Helical" evidence="5">
    <location>
        <begin position="789"/>
        <end position="811"/>
    </location>
</feature>
<dbReference type="PANTHER" id="PTHR24189">
    <property type="entry name" value="MYOTROPHIN"/>
    <property type="match status" value="1"/>
</dbReference>
<proteinExistence type="predicted"/>
<feature type="transmembrane region" description="Helical" evidence="5">
    <location>
        <begin position="750"/>
        <end position="777"/>
    </location>
</feature>
<feature type="compositionally biased region" description="Polar residues" evidence="4">
    <location>
        <begin position="17"/>
        <end position="30"/>
    </location>
</feature>
<evidence type="ECO:0000256" key="3">
    <source>
        <dbReference type="PROSITE-ProRule" id="PRU00023"/>
    </source>
</evidence>
<keyword evidence="1" id="KW-0677">Repeat</keyword>
<reference evidence="6" key="1">
    <citation type="journal article" date="2023" name="Mol. Phylogenet. Evol.">
        <title>Genome-scale phylogeny and comparative genomics of the fungal order Sordariales.</title>
        <authorList>
            <person name="Hensen N."/>
            <person name="Bonometti L."/>
            <person name="Westerberg I."/>
            <person name="Brannstrom I.O."/>
            <person name="Guillou S."/>
            <person name="Cros-Aarteil S."/>
            <person name="Calhoun S."/>
            <person name="Haridas S."/>
            <person name="Kuo A."/>
            <person name="Mondo S."/>
            <person name="Pangilinan J."/>
            <person name="Riley R."/>
            <person name="LaButti K."/>
            <person name="Andreopoulos B."/>
            <person name="Lipzen A."/>
            <person name="Chen C."/>
            <person name="Yan M."/>
            <person name="Daum C."/>
            <person name="Ng V."/>
            <person name="Clum A."/>
            <person name="Steindorff A."/>
            <person name="Ohm R.A."/>
            <person name="Martin F."/>
            <person name="Silar P."/>
            <person name="Natvig D.O."/>
            <person name="Lalanne C."/>
            <person name="Gautier V."/>
            <person name="Ament-Velasquez S.L."/>
            <person name="Kruys A."/>
            <person name="Hutchinson M.I."/>
            <person name="Powell A.J."/>
            <person name="Barry K."/>
            <person name="Miller A.N."/>
            <person name="Grigoriev I.V."/>
            <person name="Debuchy R."/>
            <person name="Gladieux P."/>
            <person name="Hiltunen Thoren M."/>
            <person name="Johannesson H."/>
        </authorList>
    </citation>
    <scope>NUCLEOTIDE SEQUENCE</scope>
    <source>
        <strain evidence="6">PSN293</strain>
    </source>
</reference>
<keyword evidence="5" id="KW-1133">Transmembrane helix</keyword>
<dbReference type="AlphaFoldDB" id="A0AAN6YJH5"/>
<dbReference type="GO" id="GO:0016020">
    <property type="term" value="C:membrane"/>
    <property type="evidence" value="ECO:0007669"/>
    <property type="project" value="InterPro"/>
</dbReference>
<evidence type="ECO:0000256" key="5">
    <source>
        <dbReference type="SAM" id="Phobius"/>
    </source>
</evidence>
<evidence type="ECO:0000313" key="6">
    <source>
        <dbReference type="EMBL" id="KAK4218885.1"/>
    </source>
</evidence>
<organism evidence="6 7">
    <name type="scientific">Rhypophila decipiens</name>
    <dbReference type="NCBI Taxonomy" id="261697"/>
    <lineage>
        <taxon>Eukaryota</taxon>
        <taxon>Fungi</taxon>
        <taxon>Dikarya</taxon>
        <taxon>Ascomycota</taxon>
        <taxon>Pezizomycotina</taxon>
        <taxon>Sordariomycetes</taxon>
        <taxon>Sordariomycetidae</taxon>
        <taxon>Sordariales</taxon>
        <taxon>Naviculisporaceae</taxon>
        <taxon>Rhypophila</taxon>
    </lineage>
</organism>
<feature type="region of interest" description="Disordered" evidence="4">
    <location>
        <begin position="259"/>
        <end position="300"/>
    </location>
</feature>
<dbReference type="Gene3D" id="1.25.40.20">
    <property type="entry name" value="Ankyrin repeat-containing domain"/>
    <property type="match status" value="1"/>
</dbReference>
<dbReference type="Proteomes" id="UP001301769">
    <property type="component" value="Unassembled WGS sequence"/>
</dbReference>
<evidence type="ECO:0008006" key="8">
    <source>
        <dbReference type="Google" id="ProtNLM"/>
    </source>
</evidence>
<evidence type="ECO:0000256" key="4">
    <source>
        <dbReference type="SAM" id="MobiDB-lite"/>
    </source>
</evidence>
<evidence type="ECO:0000256" key="1">
    <source>
        <dbReference type="ARBA" id="ARBA00022737"/>
    </source>
</evidence>
<sequence>MDLLRSSAAAPRRPSDTDLTTSRLSGSYQREAQAEQTRRTELASTIQSILKSADPDTTALQSFLSKSPHAALARDENGRTPLHTAAELSRTAALDMLITRKEVDIDAVDSSKQTALHLAVANGSRKCVERLLRAGADAQLVDDKGHLARWYVPKGKEGQEMRDLFDNPPRVVKRGGGGKKKGKGKENRSEVEFEACSAVRVSDEEEENGGAVTSSVPEMTVQSIQAVDEPNIRSVSSVPEVVFTTASVEKAQAKTYNPSWEGKVADWEQEGEEDDESRLGSEDLDDEDAATPAPPPQGMQKKLCEAFQGSFWEPNGDPMWTHGSVWDLVYDDGDEAVRRRGAGKKWFHLSATSIDWAKDLARNICAERSGCTGEQSKDICRYMAEVFKDVDHEGPIRKHHFDREWSDHCDLGKDEMYAVVLPIIDVDKQGYLHLARTHHSDPDDPHLKNMMQLSTLFNHPLPRSLDQSYHEYLDNDKIQRLDHDQVLARYIGRLRTNSSKEKISNDLGSAEDKDVAHNDLITVPHFWLFKIDSNTIITLYPERWDNENESRLHDHVLGLVNSNCGNIYTANFSDNVAATILKSCLSFEAKAFAKCPNPRNPREFHDVEVTYSKGYANSIAEMYMQLCDRFEKLKEGLGSISKDPTEFYREVKEETKILINADDNIAEINMIKRILRNQTRTIDMFRRVVWPDREWIVGGLEEKFPAFEVFEQLETEAERVRAMAVTILDLRQREAAIEDTLNQGEQSTMLFIFTTVTVLFSPLSLVCGILAMPVAGFPESWDASPLAKVFGFATLGTAGLCVLMWALYKLYQAFEVRQRNKERRQTTGRKAGQQPGIWPFSGFQGSRGGLGMRFRGSKRREDLGEGVIVDGRTPRGMGQMEIDPEKGV</sequence>
<reference evidence="6" key="2">
    <citation type="submission" date="2023-05" db="EMBL/GenBank/DDBJ databases">
        <authorList>
            <consortium name="Lawrence Berkeley National Laboratory"/>
            <person name="Steindorff A."/>
            <person name="Hensen N."/>
            <person name="Bonometti L."/>
            <person name="Westerberg I."/>
            <person name="Brannstrom I.O."/>
            <person name="Guillou S."/>
            <person name="Cros-Aarteil S."/>
            <person name="Calhoun S."/>
            <person name="Haridas S."/>
            <person name="Kuo A."/>
            <person name="Mondo S."/>
            <person name="Pangilinan J."/>
            <person name="Riley R."/>
            <person name="Labutti K."/>
            <person name="Andreopoulos B."/>
            <person name="Lipzen A."/>
            <person name="Chen C."/>
            <person name="Yanf M."/>
            <person name="Daum C."/>
            <person name="Ng V."/>
            <person name="Clum A."/>
            <person name="Ohm R."/>
            <person name="Martin F."/>
            <person name="Silar P."/>
            <person name="Natvig D."/>
            <person name="Lalanne C."/>
            <person name="Gautier V."/>
            <person name="Ament-Velasquez S.L."/>
            <person name="Kruys A."/>
            <person name="Hutchinson M.I."/>
            <person name="Powell A.J."/>
            <person name="Barry K."/>
            <person name="Miller A.N."/>
            <person name="Grigoriev I.V."/>
            <person name="Debuchy R."/>
            <person name="Gladieux P."/>
            <person name="Thoren M.H."/>
            <person name="Johannesson H."/>
        </authorList>
    </citation>
    <scope>NUCLEOTIDE SEQUENCE</scope>
    <source>
        <strain evidence="6">PSN293</strain>
    </source>
</reference>
<feature type="compositionally biased region" description="Acidic residues" evidence="4">
    <location>
        <begin position="267"/>
        <end position="289"/>
    </location>
</feature>
<dbReference type="SUPFAM" id="SSF48403">
    <property type="entry name" value="Ankyrin repeat"/>
    <property type="match status" value="1"/>
</dbReference>
<keyword evidence="5" id="KW-0472">Membrane</keyword>
<feature type="region of interest" description="Disordered" evidence="4">
    <location>
        <begin position="865"/>
        <end position="888"/>
    </location>
</feature>
<dbReference type="Pfam" id="PF12796">
    <property type="entry name" value="Ank_2"/>
    <property type="match status" value="1"/>
</dbReference>
<evidence type="ECO:0000256" key="2">
    <source>
        <dbReference type="ARBA" id="ARBA00023043"/>
    </source>
</evidence>
<accession>A0AAN6YJH5</accession>
<dbReference type="GO" id="GO:0046873">
    <property type="term" value="F:metal ion transmembrane transporter activity"/>
    <property type="evidence" value="ECO:0007669"/>
    <property type="project" value="InterPro"/>
</dbReference>
<feature type="compositionally biased region" description="Basic residues" evidence="4">
    <location>
        <begin position="171"/>
        <end position="183"/>
    </location>
</feature>
<comment type="caution">
    <text evidence="6">The sequence shown here is derived from an EMBL/GenBank/DDBJ whole genome shotgun (WGS) entry which is preliminary data.</text>
</comment>
<feature type="repeat" description="ANK" evidence="3">
    <location>
        <begin position="77"/>
        <end position="110"/>
    </location>
</feature>
<keyword evidence="2 3" id="KW-0040">ANK repeat</keyword>
<protein>
    <recommendedName>
        <fullName evidence="8">Ankyrin repeat protein</fullName>
    </recommendedName>
</protein>
<dbReference type="InterPro" id="IPR036770">
    <property type="entry name" value="Ankyrin_rpt-contain_sf"/>
</dbReference>
<feature type="region of interest" description="Disordered" evidence="4">
    <location>
        <begin position="160"/>
        <end position="188"/>
    </location>
</feature>
<dbReference type="SMART" id="SM00248">
    <property type="entry name" value="ANK"/>
    <property type="match status" value="2"/>
</dbReference>
<evidence type="ECO:0000313" key="7">
    <source>
        <dbReference type="Proteomes" id="UP001301769"/>
    </source>
</evidence>